<protein>
    <submittedName>
        <fullName evidence="2">Class 3 adenylate cyclase</fullName>
    </submittedName>
</protein>
<reference evidence="2 3" key="1">
    <citation type="submission" date="2020-07" db="EMBL/GenBank/DDBJ databases">
        <title>Sequencing the genomes of 1000 actinobacteria strains.</title>
        <authorList>
            <person name="Klenk H.-P."/>
        </authorList>
    </citation>
    <scope>NUCLEOTIDE SEQUENCE [LARGE SCALE GENOMIC DNA]</scope>
    <source>
        <strain evidence="2 3">DSM 42178</strain>
    </source>
</reference>
<evidence type="ECO:0000256" key="1">
    <source>
        <dbReference type="SAM" id="MobiDB-lite"/>
    </source>
</evidence>
<evidence type="ECO:0000313" key="2">
    <source>
        <dbReference type="EMBL" id="NYI05849.1"/>
    </source>
</evidence>
<feature type="compositionally biased region" description="Low complexity" evidence="1">
    <location>
        <begin position="216"/>
        <end position="228"/>
    </location>
</feature>
<dbReference type="Proteomes" id="UP000567795">
    <property type="component" value="Unassembled WGS sequence"/>
</dbReference>
<dbReference type="EMBL" id="JACBZD010000001">
    <property type="protein sequence ID" value="NYI05849.1"/>
    <property type="molecule type" value="Genomic_DNA"/>
</dbReference>
<dbReference type="RefSeq" id="WP_179814509.1">
    <property type="nucleotide sequence ID" value="NZ_JACBZD010000001.1"/>
</dbReference>
<name>A0A852ZU64_9ACTN</name>
<sequence length="264" mass="27533">MTEPVGRTILLMDVEGSGGRDDVEQAVIRRMLYSVLADTLEAAGVEPTERRVEDRGDGVMVLISPTVPKPHLIRALLTETPARLHAGNRVAGPGTQVRLRIVLATGEVALDEHGAVGADLVAAFRLLDSDALRAALRRSAEPSALCVSDAVHHGVVRHGHLGIRPEHFHRFRTPTKEGAADAWLYDPTRTAAGPTRPADGAPAGAEPTPGRPDQPAAPATSATPATPSGWQVGSGNFFFGTASIAGDAVAGDKYMGGGQGGESR</sequence>
<dbReference type="Gene3D" id="3.30.70.1230">
    <property type="entry name" value="Nucleotide cyclase"/>
    <property type="match status" value="1"/>
</dbReference>
<organism evidence="2 3">
    <name type="scientific">Allostreptomyces psammosilenae</name>
    <dbReference type="NCBI Taxonomy" id="1892865"/>
    <lineage>
        <taxon>Bacteria</taxon>
        <taxon>Bacillati</taxon>
        <taxon>Actinomycetota</taxon>
        <taxon>Actinomycetes</taxon>
        <taxon>Kitasatosporales</taxon>
        <taxon>Streptomycetaceae</taxon>
        <taxon>Allostreptomyces</taxon>
    </lineage>
</organism>
<dbReference type="AlphaFoldDB" id="A0A852ZU64"/>
<accession>A0A852ZU64</accession>
<dbReference type="InterPro" id="IPR029787">
    <property type="entry name" value="Nucleotide_cyclase"/>
</dbReference>
<gene>
    <name evidence="2" type="ORF">FHU37_002792</name>
</gene>
<comment type="caution">
    <text evidence="2">The sequence shown here is derived from an EMBL/GenBank/DDBJ whole genome shotgun (WGS) entry which is preliminary data.</text>
</comment>
<keyword evidence="3" id="KW-1185">Reference proteome</keyword>
<feature type="region of interest" description="Disordered" evidence="1">
    <location>
        <begin position="179"/>
        <end position="233"/>
    </location>
</feature>
<proteinExistence type="predicted"/>
<evidence type="ECO:0000313" key="3">
    <source>
        <dbReference type="Proteomes" id="UP000567795"/>
    </source>
</evidence>